<keyword evidence="10" id="KW-0175">Coiled coil</keyword>
<dbReference type="PANTHER" id="PTHR13164:SF3">
    <property type="entry name" value="CALCYCLIN-BINDING PROTEIN"/>
    <property type="match status" value="1"/>
</dbReference>
<comment type="subcellular location">
    <subcellularLocation>
        <location evidence="2">Cytoplasm</location>
    </subcellularLocation>
    <subcellularLocation>
        <location evidence="1">Nucleus</location>
    </subcellularLocation>
</comment>
<evidence type="ECO:0000256" key="3">
    <source>
        <dbReference type="ARBA" id="ARBA00015702"/>
    </source>
</evidence>
<feature type="domain" description="CS" evidence="12">
    <location>
        <begin position="75"/>
        <end position="168"/>
    </location>
</feature>
<protein>
    <recommendedName>
        <fullName evidence="3">Calcyclin-binding protein</fullName>
    </recommendedName>
</protein>
<name>A0A9R1U0C9_9HYME</name>
<dbReference type="GO" id="GO:0005634">
    <property type="term" value="C:nucleus"/>
    <property type="evidence" value="ECO:0007669"/>
    <property type="project" value="UniProtKB-SubCell"/>
</dbReference>
<dbReference type="Gene3D" id="2.60.40.790">
    <property type="match status" value="1"/>
</dbReference>
<evidence type="ECO:0000259" key="12">
    <source>
        <dbReference type="PROSITE" id="PS51203"/>
    </source>
</evidence>
<dbReference type="FunFam" id="2.60.40.790:FF:000006">
    <property type="entry name" value="calcyclin-binding protein-like"/>
    <property type="match status" value="1"/>
</dbReference>
<keyword evidence="7" id="KW-0007">Acetylation</keyword>
<evidence type="ECO:0000256" key="6">
    <source>
        <dbReference type="ARBA" id="ARBA00022786"/>
    </source>
</evidence>
<keyword evidence="5" id="KW-0597">Phosphoprotein</keyword>
<evidence type="ECO:0000256" key="8">
    <source>
        <dbReference type="ARBA" id="ARBA00023242"/>
    </source>
</evidence>
<feature type="domain" description="SGS" evidence="11">
    <location>
        <begin position="153"/>
        <end position="235"/>
    </location>
</feature>
<dbReference type="AlphaFoldDB" id="A0A9R1U0C9"/>
<accession>A0A9R1U0C9</accession>
<evidence type="ECO:0000256" key="9">
    <source>
        <dbReference type="ARBA" id="ARBA00025145"/>
    </source>
</evidence>
<evidence type="ECO:0000313" key="13">
    <source>
        <dbReference type="Proteomes" id="UP000694866"/>
    </source>
</evidence>
<dbReference type="InterPro" id="IPR007052">
    <property type="entry name" value="CS_dom"/>
</dbReference>
<dbReference type="PROSITE" id="PS51048">
    <property type="entry name" value="SGS"/>
    <property type="match status" value="1"/>
</dbReference>
<sequence>MSNKMPSRAADEIQLDINDIESVISLAKRQKTKDLLTLELRKLQTELINLKEKELNDNEPSKSIPNSSASKCYTVKLTNYAWDESDKFMKLYITLKNVHTVPADNITCDFNDRSVHLRVFGLDNKNYELPISNLCDDINPDKSYTKSKTDMIVVFLMKKSPKLWSHVTEIEKRIKEGKAPLVPEVGGSSDPEPNLMNLIKKMYMEGDDQIKRSIAKAWTEGQDKRGSPGLDFPSM</sequence>
<reference evidence="14" key="1">
    <citation type="submission" date="2025-08" db="UniProtKB">
        <authorList>
            <consortium name="RefSeq"/>
        </authorList>
    </citation>
    <scope>IDENTIFICATION</scope>
    <source>
        <strain evidence="14">USDA-PBARC FA_bdor</strain>
        <tissue evidence="14">Whole organism</tissue>
    </source>
</reference>
<keyword evidence="13" id="KW-1185">Reference proteome</keyword>
<dbReference type="Gene3D" id="4.10.860.10">
    <property type="entry name" value="UVR domain"/>
    <property type="match status" value="1"/>
</dbReference>
<dbReference type="InterPro" id="IPR037201">
    <property type="entry name" value="CacyBP_N"/>
</dbReference>
<dbReference type="RefSeq" id="XP_011304436.1">
    <property type="nucleotide sequence ID" value="XM_011306134.1"/>
</dbReference>
<dbReference type="GO" id="GO:0007507">
    <property type="term" value="P:heart development"/>
    <property type="evidence" value="ECO:0007669"/>
    <property type="project" value="TreeGrafter"/>
</dbReference>
<keyword evidence="4" id="KW-0963">Cytoplasm</keyword>
<evidence type="ECO:0000256" key="7">
    <source>
        <dbReference type="ARBA" id="ARBA00022990"/>
    </source>
</evidence>
<evidence type="ECO:0000259" key="11">
    <source>
        <dbReference type="PROSITE" id="PS51048"/>
    </source>
</evidence>
<dbReference type="InterPro" id="IPR037893">
    <property type="entry name" value="CS_CacyBP"/>
</dbReference>
<evidence type="ECO:0000313" key="14">
    <source>
        <dbReference type="RefSeq" id="XP_011304436.1"/>
    </source>
</evidence>
<dbReference type="InterPro" id="IPR052289">
    <property type="entry name" value="Calcyclin-binding_UBL-bridge"/>
</dbReference>
<dbReference type="InterPro" id="IPR015120">
    <property type="entry name" value="Siah-Interact_N"/>
</dbReference>
<dbReference type="GO" id="GO:0015631">
    <property type="term" value="F:tubulin binding"/>
    <property type="evidence" value="ECO:0007669"/>
    <property type="project" value="InterPro"/>
</dbReference>
<gene>
    <name evidence="14" type="primary">LOC105267343</name>
</gene>
<keyword evidence="6" id="KW-0833">Ubl conjugation pathway</keyword>
<proteinExistence type="predicted"/>
<dbReference type="Pfam" id="PF09032">
    <property type="entry name" value="Siah-Interact_N"/>
    <property type="match status" value="1"/>
</dbReference>
<dbReference type="GeneID" id="105267343"/>
<comment type="function">
    <text evidence="9">May be involved in calcium-dependent ubiquitination and subsequent proteasomal degradation of target proteins. Probably serves as a molecular bridge in ubiquitin E3 complexes. Participates in the ubiquitin-mediated degradation of beta-catenin (CTNNB1).</text>
</comment>
<evidence type="ECO:0000256" key="10">
    <source>
        <dbReference type="SAM" id="Coils"/>
    </source>
</evidence>
<dbReference type="Pfam" id="PF04969">
    <property type="entry name" value="CS"/>
    <property type="match status" value="1"/>
</dbReference>
<dbReference type="Proteomes" id="UP000694866">
    <property type="component" value="Unplaced"/>
</dbReference>
<dbReference type="GO" id="GO:0031625">
    <property type="term" value="F:ubiquitin protein ligase binding"/>
    <property type="evidence" value="ECO:0007669"/>
    <property type="project" value="InterPro"/>
</dbReference>
<dbReference type="GO" id="GO:0005737">
    <property type="term" value="C:cytoplasm"/>
    <property type="evidence" value="ECO:0007669"/>
    <property type="project" value="UniProtKB-SubCell"/>
</dbReference>
<dbReference type="KEGG" id="fas:105267343"/>
<feature type="coiled-coil region" evidence="10">
    <location>
        <begin position="26"/>
        <end position="53"/>
    </location>
</feature>
<dbReference type="CDD" id="cd06468">
    <property type="entry name" value="p23_CacyBP"/>
    <property type="match status" value="1"/>
</dbReference>
<keyword evidence="8" id="KW-0539">Nucleus</keyword>
<evidence type="ECO:0000256" key="4">
    <source>
        <dbReference type="ARBA" id="ARBA00022490"/>
    </source>
</evidence>
<dbReference type="GO" id="GO:0044548">
    <property type="term" value="F:S100 protein binding"/>
    <property type="evidence" value="ECO:0007669"/>
    <property type="project" value="InterPro"/>
</dbReference>
<dbReference type="InterPro" id="IPR007699">
    <property type="entry name" value="SGS_dom"/>
</dbReference>
<dbReference type="SUPFAM" id="SSF140106">
    <property type="entry name" value="Calcyclin-binding protein-like"/>
    <property type="match status" value="1"/>
</dbReference>
<dbReference type="OrthoDB" id="164025at2759"/>
<dbReference type="PROSITE" id="PS51203">
    <property type="entry name" value="CS"/>
    <property type="match status" value="1"/>
</dbReference>
<evidence type="ECO:0000256" key="1">
    <source>
        <dbReference type="ARBA" id="ARBA00004123"/>
    </source>
</evidence>
<dbReference type="SUPFAM" id="SSF49764">
    <property type="entry name" value="HSP20-like chaperones"/>
    <property type="match status" value="1"/>
</dbReference>
<dbReference type="PANTHER" id="PTHR13164">
    <property type="entry name" value="CALICYLIN BINDING PROTEIN"/>
    <property type="match status" value="1"/>
</dbReference>
<organism evidence="13 14">
    <name type="scientific">Fopius arisanus</name>
    <dbReference type="NCBI Taxonomy" id="64838"/>
    <lineage>
        <taxon>Eukaryota</taxon>
        <taxon>Metazoa</taxon>
        <taxon>Ecdysozoa</taxon>
        <taxon>Arthropoda</taxon>
        <taxon>Hexapoda</taxon>
        <taxon>Insecta</taxon>
        <taxon>Pterygota</taxon>
        <taxon>Neoptera</taxon>
        <taxon>Endopterygota</taxon>
        <taxon>Hymenoptera</taxon>
        <taxon>Apocrita</taxon>
        <taxon>Ichneumonoidea</taxon>
        <taxon>Braconidae</taxon>
        <taxon>Opiinae</taxon>
        <taxon>Fopius</taxon>
    </lineage>
</organism>
<evidence type="ECO:0000256" key="2">
    <source>
        <dbReference type="ARBA" id="ARBA00004496"/>
    </source>
</evidence>
<dbReference type="InterPro" id="IPR008978">
    <property type="entry name" value="HSP20-like_chaperone"/>
</dbReference>
<evidence type="ECO:0000256" key="5">
    <source>
        <dbReference type="ARBA" id="ARBA00022553"/>
    </source>
</evidence>